<accession>A0A8D9PF25</accession>
<evidence type="ECO:0000313" key="1">
    <source>
        <dbReference type="EMBL" id="DAD56019.1"/>
    </source>
</evidence>
<dbReference type="EMBL" id="BK029940">
    <property type="protein sequence ID" value="DAD56019.1"/>
    <property type="molecule type" value="Genomic_DNA"/>
</dbReference>
<sequence>MNDSYYIYNIAQAKFIIKETQDFSFDIGLGKMGDLYVRFDNTNAVRKALSIWKNNNNNNNNKI</sequence>
<organism evidence="1">
    <name type="scientific">Bacteriophage sp</name>
    <dbReference type="NCBI Taxonomy" id="38018"/>
    <lineage>
        <taxon>Viruses</taxon>
    </lineage>
</organism>
<protein>
    <submittedName>
        <fullName evidence="1">Uncharacterized protein</fullName>
    </submittedName>
</protein>
<reference evidence="1" key="1">
    <citation type="journal article" date="2021" name="Proc. Natl. Acad. Sci. U.S.A.">
        <title>A Catalog of Tens of Thousands of Viruses from Human Metagenomes Reveals Hidden Associations with Chronic Diseases.</title>
        <authorList>
            <person name="Tisza M.J."/>
            <person name="Buck C.B."/>
        </authorList>
    </citation>
    <scope>NUCLEOTIDE SEQUENCE</scope>
    <source>
        <strain evidence="1">CtOZu12</strain>
    </source>
</reference>
<proteinExistence type="predicted"/>
<name>A0A8D9PF25_9VIRU</name>